<feature type="region of interest" description="Disordered" evidence="1">
    <location>
        <begin position="1"/>
        <end position="54"/>
    </location>
</feature>
<feature type="region of interest" description="Disordered" evidence="1">
    <location>
        <begin position="90"/>
        <end position="125"/>
    </location>
</feature>
<comment type="caution">
    <text evidence="2">The sequence shown here is derived from an EMBL/GenBank/DDBJ whole genome shotgun (WGS) entry which is preliminary data.</text>
</comment>
<feature type="region of interest" description="Disordered" evidence="1">
    <location>
        <begin position="160"/>
        <end position="182"/>
    </location>
</feature>
<evidence type="ECO:0000313" key="2">
    <source>
        <dbReference type="EMBL" id="KAF7511271.1"/>
    </source>
</evidence>
<keyword evidence="3" id="KW-1185">Reference proteome</keyword>
<feature type="compositionally biased region" description="Basic residues" evidence="1">
    <location>
        <begin position="113"/>
        <end position="122"/>
    </location>
</feature>
<evidence type="ECO:0000256" key="1">
    <source>
        <dbReference type="SAM" id="MobiDB-lite"/>
    </source>
</evidence>
<feature type="compositionally biased region" description="Low complexity" evidence="1">
    <location>
        <begin position="15"/>
        <end position="25"/>
    </location>
</feature>
<organism evidence="2 3">
    <name type="scientific">Endocarpon pusillum</name>
    <dbReference type="NCBI Taxonomy" id="364733"/>
    <lineage>
        <taxon>Eukaryota</taxon>
        <taxon>Fungi</taxon>
        <taxon>Dikarya</taxon>
        <taxon>Ascomycota</taxon>
        <taxon>Pezizomycotina</taxon>
        <taxon>Eurotiomycetes</taxon>
        <taxon>Chaetothyriomycetidae</taxon>
        <taxon>Verrucariales</taxon>
        <taxon>Verrucariaceae</taxon>
        <taxon>Endocarpon</taxon>
    </lineage>
</organism>
<dbReference type="AlphaFoldDB" id="A0A8H7E918"/>
<gene>
    <name evidence="2" type="ORF">GJ744_004836</name>
</gene>
<name>A0A8H7E918_9EURO</name>
<evidence type="ECO:0000313" key="3">
    <source>
        <dbReference type="Proteomes" id="UP000606974"/>
    </source>
</evidence>
<dbReference type="OrthoDB" id="10355134at2759"/>
<dbReference type="EMBL" id="JAACFV010000021">
    <property type="protein sequence ID" value="KAF7511271.1"/>
    <property type="molecule type" value="Genomic_DNA"/>
</dbReference>
<protein>
    <submittedName>
        <fullName evidence="2">Uncharacterized protein</fullName>
    </submittedName>
</protein>
<feature type="compositionally biased region" description="Basic and acidic residues" evidence="1">
    <location>
        <begin position="36"/>
        <end position="45"/>
    </location>
</feature>
<accession>A0A8H7E918</accession>
<reference evidence="2" key="1">
    <citation type="submission" date="2020-02" db="EMBL/GenBank/DDBJ databases">
        <authorList>
            <person name="Palmer J.M."/>
        </authorList>
    </citation>
    <scope>NUCLEOTIDE SEQUENCE</scope>
    <source>
        <strain evidence="2">EPUS1.4</strain>
        <tissue evidence="2">Thallus</tissue>
    </source>
</reference>
<feature type="compositionally biased region" description="Polar residues" evidence="1">
    <location>
        <begin position="90"/>
        <end position="110"/>
    </location>
</feature>
<proteinExistence type="predicted"/>
<sequence>MAAAKGHASHLGDNISRSRAISIRSGTGDAVDSAEPELRRIERQNDGSNHGQMQLSSLYVQKNVPHGTAGSQQATITSRRLEDPVLRQIGTQFEDNQLSSSAAHITDNSKGGTGRHQHHQSTLHHVDISRGTLQGSQLSNLHPMERFLLETSSEQPTIFAESITGRLSTPQGYFRRSSPATK</sequence>
<dbReference type="Proteomes" id="UP000606974">
    <property type="component" value="Unassembled WGS sequence"/>
</dbReference>